<dbReference type="EMBL" id="JACAZF010000001">
    <property type="protein sequence ID" value="KAF7316386.1"/>
    <property type="molecule type" value="Genomic_DNA"/>
</dbReference>
<dbReference type="OrthoDB" id="5380555at2759"/>
<dbReference type="Pfam" id="PF09820">
    <property type="entry name" value="AAA-ATPase_like"/>
    <property type="match status" value="1"/>
</dbReference>
<feature type="compositionally biased region" description="Basic and acidic residues" evidence="1">
    <location>
        <begin position="21"/>
        <end position="31"/>
    </location>
</feature>
<feature type="region of interest" description="Disordered" evidence="1">
    <location>
        <begin position="643"/>
        <end position="662"/>
    </location>
</feature>
<keyword evidence="4" id="KW-1185">Reference proteome</keyword>
<dbReference type="InterPro" id="IPR018631">
    <property type="entry name" value="AAA-ATPase-like_dom"/>
</dbReference>
<sequence length="662" mass="75360">MMESRRHTPQQFSSAGTSDAEESRAHDEYFGRTRSNLQTISPPLSSSPDTSLETSSELDLPRFDDVFNDLVEQHRAYVDKTFCLTQLPSKYSALLVRPPRFGKTALVSTFEEYYDVRGVVTDDRWEQLDAYKTSKNSFASRDRHLCLHFCFQNALLRGQLHELEEEIRIHVCAQLYAFLWKYLTELGLSNISDAIETAALHGEPDIRATFAKFWDIVKQSGYTLFVGVDDYDGPIRSHDFFPFESHNNEVDRPGFRDAIEEIMVRLFWRPLLDGMDIISKLLVTGTHPLSSFTRQLTDSVSKFNLQELPELALSCGFTEDETQDFSRQFFEDRTPIIKFQDFAGQYCFPPYFGPELLLHPQEIILHVAESMGRDQPPLLPFASLSAVLQALEEDADDARVTINVLVDMITQGTIETGQYQPRHGQAFGVETLRDMGILSYDANKKLRIANKRILDQMHWAVYPWADAKFRLGYKLLPALALEGGFPTLLSLCTNVLLDRTRRALSRKSNLEPTMHGVFELLFRSPVCSSRDSFDSFILVAPEQLPYFVEDVDPNGPPRKWKLRTLALRGLWRGSHANDANPSFEALTILHTELQTMDEVKIRQMPYLNEQGVVSQVEEHLRDEPGIHILVAVGGARVLMPQIQSPEGTSSRPRCEKCGHVVS</sequence>
<gene>
    <name evidence="3" type="ORF">MIND_00157400</name>
</gene>
<feature type="region of interest" description="Disordered" evidence="1">
    <location>
        <begin position="1"/>
        <end position="56"/>
    </location>
</feature>
<evidence type="ECO:0000313" key="3">
    <source>
        <dbReference type="EMBL" id="KAF7316386.1"/>
    </source>
</evidence>
<protein>
    <submittedName>
        <fullName evidence="3">AAA-ATPase-like domain-containing protein</fullName>
    </submittedName>
</protein>
<feature type="domain" description="AAA-ATPase-like" evidence="2">
    <location>
        <begin position="67"/>
        <end position="289"/>
    </location>
</feature>
<dbReference type="Proteomes" id="UP000636479">
    <property type="component" value="Unassembled WGS sequence"/>
</dbReference>
<organism evidence="3 4">
    <name type="scientific">Mycena indigotica</name>
    <dbReference type="NCBI Taxonomy" id="2126181"/>
    <lineage>
        <taxon>Eukaryota</taxon>
        <taxon>Fungi</taxon>
        <taxon>Dikarya</taxon>
        <taxon>Basidiomycota</taxon>
        <taxon>Agaricomycotina</taxon>
        <taxon>Agaricomycetes</taxon>
        <taxon>Agaricomycetidae</taxon>
        <taxon>Agaricales</taxon>
        <taxon>Marasmiineae</taxon>
        <taxon>Mycenaceae</taxon>
        <taxon>Mycena</taxon>
    </lineage>
</organism>
<comment type="caution">
    <text evidence="3">The sequence shown here is derived from an EMBL/GenBank/DDBJ whole genome shotgun (WGS) entry which is preliminary data.</text>
</comment>
<reference evidence="3" key="1">
    <citation type="submission" date="2020-05" db="EMBL/GenBank/DDBJ databases">
        <title>Mycena genomes resolve the evolution of fungal bioluminescence.</title>
        <authorList>
            <person name="Tsai I.J."/>
        </authorList>
    </citation>
    <scope>NUCLEOTIDE SEQUENCE</scope>
    <source>
        <strain evidence="3">171206Taipei</strain>
    </source>
</reference>
<dbReference type="PANTHER" id="PTHR34825">
    <property type="entry name" value="CONSERVED PROTEIN, WITH A WEAK D-GALACTARATE DEHYDRATASE/ALTRONATE HYDROLASE DOMAIN"/>
    <property type="match status" value="1"/>
</dbReference>
<dbReference type="AlphaFoldDB" id="A0A8H6TFG4"/>
<evidence type="ECO:0000256" key="1">
    <source>
        <dbReference type="SAM" id="MobiDB-lite"/>
    </source>
</evidence>
<accession>A0A8H6TFG4</accession>
<evidence type="ECO:0000259" key="2">
    <source>
        <dbReference type="Pfam" id="PF09820"/>
    </source>
</evidence>
<proteinExistence type="predicted"/>
<name>A0A8H6TFG4_9AGAR</name>
<feature type="compositionally biased region" description="Low complexity" evidence="1">
    <location>
        <begin position="41"/>
        <end position="56"/>
    </location>
</feature>
<dbReference type="PANTHER" id="PTHR34825:SF1">
    <property type="entry name" value="AAA-ATPASE-LIKE DOMAIN-CONTAINING PROTEIN"/>
    <property type="match status" value="1"/>
</dbReference>
<dbReference type="GeneID" id="59341015"/>
<evidence type="ECO:0000313" key="4">
    <source>
        <dbReference type="Proteomes" id="UP000636479"/>
    </source>
</evidence>
<feature type="compositionally biased region" description="Basic and acidic residues" evidence="1">
    <location>
        <begin position="652"/>
        <end position="662"/>
    </location>
</feature>
<dbReference type="RefSeq" id="XP_037226409.1">
    <property type="nucleotide sequence ID" value="XM_037358499.1"/>
</dbReference>